<dbReference type="InterPro" id="IPR013083">
    <property type="entry name" value="Znf_RING/FYVE/PHD"/>
</dbReference>
<dbReference type="Gene3D" id="3.30.40.10">
    <property type="entry name" value="Zinc/RING finger domain, C3HC4 (zinc finger)"/>
    <property type="match status" value="1"/>
</dbReference>
<dbReference type="Proteomes" id="UP000663866">
    <property type="component" value="Unassembled WGS sequence"/>
</dbReference>
<feature type="compositionally biased region" description="Low complexity" evidence="1">
    <location>
        <begin position="71"/>
        <end position="92"/>
    </location>
</feature>
<evidence type="ECO:0000313" key="3">
    <source>
        <dbReference type="Proteomes" id="UP000663866"/>
    </source>
</evidence>
<sequence>MMTYSDSAFHAEQEYALLKLNRLYLRSENCILLKTAEKSGFSETEKARVCEQPAPVHNPAQTTDAEMATPSQSSTNESISSSQYSIESISKSATSDTERETKAASTDDRNQSTLRDPRVLCRAEEKRIACLPCGHMAACGHSLRKCPICQ</sequence>
<comment type="caution">
    <text evidence="2">The sequence shown here is derived from an EMBL/GenBank/DDBJ whole genome shotgun (WGS) entry which is preliminary data.</text>
</comment>
<gene>
    <name evidence="2" type="ORF">OVN521_LOCUS30585</name>
</gene>
<name>A0A820GLB8_9BILA</name>
<dbReference type="EMBL" id="CAJOBG010010715">
    <property type="protein sequence ID" value="CAF4281208.1"/>
    <property type="molecule type" value="Genomic_DNA"/>
</dbReference>
<keyword evidence="3" id="KW-1185">Reference proteome</keyword>
<proteinExistence type="predicted"/>
<dbReference type="AlphaFoldDB" id="A0A820GLB8"/>
<accession>A0A820GLB8</accession>
<organism evidence="2 3">
    <name type="scientific">Rotaria magnacalcarata</name>
    <dbReference type="NCBI Taxonomy" id="392030"/>
    <lineage>
        <taxon>Eukaryota</taxon>
        <taxon>Metazoa</taxon>
        <taxon>Spiralia</taxon>
        <taxon>Gnathifera</taxon>
        <taxon>Rotifera</taxon>
        <taxon>Eurotatoria</taxon>
        <taxon>Bdelloidea</taxon>
        <taxon>Philodinida</taxon>
        <taxon>Philodinidae</taxon>
        <taxon>Rotaria</taxon>
    </lineage>
</organism>
<reference evidence="2" key="1">
    <citation type="submission" date="2021-02" db="EMBL/GenBank/DDBJ databases">
        <authorList>
            <person name="Nowell W R."/>
        </authorList>
    </citation>
    <scope>NUCLEOTIDE SEQUENCE</scope>
</reference>
<feature type="compositionally biased region" description="Basic and acidic residues" evidence="1">
    <location>
        <begin position="96"/>
        <end position="114"/>
    </location>
</feature>
<feature type="region of interest" description="Disordered" evidence="1">
    <location>
        <begin position="44"/>
        <end position="114"/>
    </location>
</feature>
<evidence type="ECO:0000256" key="1">
    <source>
        <dbReference type="SAM" id="MobiDB-lite"/>
    </source>
</evidence>
<protein>
    <submittedName>
        <fullName evidence="2">Uncharacterized protein</fullName>
    </submittedName>
</protein>
<evidence type="ECO:0000313" key="2">
    <source>
        <dbReference type="EMBL" id="CAF4281208.1"/>
    </source>
</evidence>